<dbReference type="PANTHER" id="PTHR11780:SF10">
    <property type="entry name" value="NADH DEHYDROGENASE [UBIQUINONE] FLAVOPROTEIN 1, MITOCHONDRIAL"/>
    <property type="match status" value="1"/>
</dbReference>
<comment type="similarity">
    <text evidence="3">Belongs to the complex I 51 kDa subunit family.</text>
</comment>
<keyword evidence="6" id="KW-0288">FMN</keyword>
<keyword evidence="9" id="KW-0411">Iron-sulfur</keyword>
<evidence type="ECO:0000256" key="5">
    <source>
        <dbReference type="ARBA" id="ARBA00022630"/>
    </source>
</evidence>
<evidence type="ECO:0000256" key="4">
    <source>
        <dbReference type="ARBA" id="ARBA00022485"/>
    </source>
</evidence>
<dbReference type="Pfam" id="PF10589">
    <property type="entry name" value="NADH_4Fe-4S"/>
    <property type="match status" value="1"/>
</dbReference>
<name>A0ABW1F581_9ACTN</name>
<evidence type="ECO:0000256" key="2">
    <source>
        <dbReference type="ARBA" id="ARBA00001966"/>
    </source>
</evidence>
<dbReference type="InterPro" id="IPR019575">
    <property type="entry name" value="Nuop51_4Fe4S-bd"/>
</dbReference>
<proteinExistence type="inferred from homology"/>
<evidence type="ECO:0000256" key="3">
    <source>
        <dbReference type="ARBA" id="ARBA00007523"/>
    </source>
</evidence>
<dbReference type="InterPro" id="IPR011538">
    <property type="entry name" value="Nuo51_FMN-bd"/>
</dbReference>
<dbReference type="Gene3D" id="3.40.50.11540">
    <property type="entry name" value="NADH-ubiquinone oxidoreductase 51kDa subunit"/>
    <property type="match status" value="1"/>
</dbReference>
<dbReference type="PANTHER" id="PTHR11780">
    <property type="entry name" value="NADH-UBIQUINONE OXIDOREDUCTASE FLAVOPROTEIN 1 NDUFV1"/>
    <property type="match status" value="1"/>
</dbReference>
<keyword evidence="5" id="KW-0285">Flavoprotein</keyword>
<evidence type="ECO:0000256" key="9">
    <source>
        <dbReference type="ARBA" id="ARBA00023014"/>
    </source>
</evidence>
<gene>
    <name evidence="11" type="ORF">ACFP0N_30720</name>
</gene>
<evidence type="ECO:0000313" key="11">
    <source>
        <dbReference type="EMBL" id="MFC5889353.1"/>
    </source>
</evidence>
<reference evidence="12" key="1">
    <citation type="journal article" date="2019" name="Int. J. Syst. Evol. Microbiol.">
        <title>The Global Catalogue of Microorganisms (GCM) 10K type strain sequencing project: providing services to taxonomists for standard genome sequencing and annotation.</title>
        <authorList>
            <consortium name="The Broad Institute Genomics Platform"/>
            <consortium name="The Broad Institute Genome Sequencing Center for Infectious Disease"/>
            <person name="Wu L."/>
            <person name="Ma J."/>
        </authorList>
    </citation>
    <scope>NUCLEOTIDE SEQUENCE [LARGE SCALE GENOMIC DNA]</scope>
    <source>
        <strain evidence="12">CGMCC 4.1469</strain>
    </source>
</reference>
<evidence type="ECO:0000313" key="12">
    <source>
        <dbReference type="Proteomes" id="UP001596067"/>
    </source>
</evidence>
<dbReference type="SUPFAM" id="SSF140490">
    <property type="entry name" value="Nqo1C-terminal domain-like"/>
    <property type="match status" value="1"/>
</dbReference>
<keyword evidence="7" id="KW-0479">Metal-binding</keyword>
<feature type="domain" description="NADH-ubiquinone oxidoreductase 51kDa subunit iron-sulphur binding" evidence="10">
    <location>
        <begin position="312"/>
        <end position="356"/>
    </location>
</feature>
<dbReference type="Gene3D" id="3.30.70.20">
    <property type="match status" value="1"/>
</dbReference>
<accession>A0ABW1F581</accession>
<keyword evidence="4" id="KW-0004">4Fe-4S</keyword>
<evidence type="ECO:0000256" key="1">
    <source>
        <dbReference type="ARBA" id="ARBA00001917"/>
    </source>
</evidence>
<dbReference type="SUPFAM" id="SSF54862">
    <property type="entry name" value="4Fe-4S ferredoxins"/>
    <property type="match status" value="1"/>
</dbReference>
<evidence type="ECO:0000259" key="10">
    <source>
        <dbReference type="SMART" id="SM00928"/>
    </source>
</evidence>
<comment type="caution">
    <text evidence="11">The sequence shown here is derived from an EMBL/GenBank/DDBJ whole genome shotgun (WGS) entry which is preliminary data.</text>
</comment>
<protein>
    <submittedName>
        <fullName evidence="11">NADH-ubiquinone oxidoreductase-F iron-sulfur binding region domain-containing protein</fullName>
    </submittedName>
</protein>
<comment type="cofactor">
    <cofactor evidence="2">
        <name>[4Fe-4S] cluster</name>
        <dbReference type="ChEBI" id="CHEBI:49883"/>
    </cofactor>
</comment>
<evidence type="ECO:0000256" key="8">
    <source>
        <dbReference type="ARBA" id="ARBA00023004"/>
    </source>
</evidence>
<keyword evidence="12" id="KW-1185">Reference proteome</keyword>
<organism evidence="11 12">
    <name type="scientific">Kitasatospora aburaviensis</name>
    <dbReference type="NCBI Taxonomy" id="67265"/>
    <lineage>
        <taxon>Bacteria</taxon>
        <taxon>Bacillati</taxon>
        <taxon>Actinomycetota</taxon>
        <taxon>Actinomycetes</taxon>
        <taxon>Kitasatosporales</taxon>
        <taxon>Streptomycetaceae</taxon>
        <taxon>Kitasatospora</taxon>
    </lineage>
</organism>
<dbReference type="Pfam" id="PF13459">
    <property type="entry name" value="Fer4_15"/>
    <property type="match status" value="1"/>
</dbReference>
<comment type="cofactor">
    <cofactor evidence="1">
        <name>FMN</name>
        <dbReference type="ChEBI" id="CHEBI:58210"/>
    </cofactor>
</comment>
<dbReference type="Pfam" id="PF01512">
    <property type="entry name" value="Complex1_51K"/>
    <property type="match status" value="1"/>
</dbReference>
<evidence type="ECO:0000256" key="7">
    <source>
        <dbReference type="ARBA" id="ARBA00022723"/>
    </source>
</evidence>
<dbReference type="InterPro" id="IPR037225">
    <property type="entry name" value="Nuo51_FMN-bd_sf"/>
</dbReference>
<dbReference type="Gene3D" id="3.10.20.600">
    <property type="match status" value="1"/>
</dbReference>
<evidence type="ECO:0000256" key="6">
    <source>
        <dbReference type="ARBA" id="ARBA00022643"/>
    </source>
</evidence>
<dbReference type="Gene3D" id="1.20.1440.230">
    <property type="entry name" value="NADH-ubiquinone oxidoreductase 51kDa subunit, iron-sulphur binding domain"/>
    <property type="match status" value="1"/>
</dbReference>
<dbReference type="SUPFAM" id="SSF142019">
    <property type="entry name" value="Nqo1 FMN-binding domain-like"/>
    <property type="match status" value="1"/>
</dbReference>
<dbReference type="Proteomes" id="UP001596067">
    <property type="component" value="Unassembled WGS sequence"/>
</dbReference>
<keyword evidence="8" id="KW-0408">Iron</keyword>
<sequence length="480" mass="50279">MSTYPPPVLWFGRPVLFAGLESLYRVDYRSHLQVHGQLPSMGAEELAELAENVDLRGRGGAGFPFARKIRAVVKSAARRRTTPVVVVNGTEGEPSCLKDTTLILRAPHLVVDGALIAATAIGAERVAIGVTRADTEESLRQALAERRSVKPPVEVVRLPERFVTGEGSSLARGITNGIALPRGGGVRTSDSGVGGAPTLLSNAETYAQLAVAARWGALPYRENGLPDEPGTVLLTIAGSTVVETPTGVPLETVLAACELDIGQGVLVGGYHGKWLTPDAARQAVISRQSFQRLGGALGAGAILPLPETTCPLWEVVRISRWMADETAGQCGPCYIGLPDLTSALEDLVRGGGQRALDRVQAGMQAVTGRGACSHPDAAARFVASSLAVFDDDLVAHSYQGGCGRPSQDVLPLPEVESAGSIVVDWTLCEAHGLCTGVLPDVIRLGPDGFPAAAVMPVPARLLSQAARAVDRCPALALRMQ</sequence>
<dbReference type="EMBL" id="JBHSOD010000055">
    <property type="protein sequence ID" value="MFC5889353.1"/>
    <property type="molecule type" value="Genomic_DNA"/>
</dbReference>
<dbReference type="InterPro" id="IPR037207">
    <property type="entry name" value="Nuop51_4Fe4S-bd_sf"/>
</dbReference>
<dbReference type="InterPro" id="IPR050837">
    <property type="entry name" value="ComplexI_51kDa_subunit"/>
</dbReference>
<dbReference type="RefSeq" id="WP_313766119.1">
    <property type="nucleotide sequence ID" value="NZ_BAAAVH010000048.1"/>
</dbReference>
<dbReference type="SMART" id="SM00928">
    <property type="entry name" value="NADH_4Fe-4S"/>
    <property type="match status" value="1"/>
</dbReference>